<dbReference type="PANTHER" id="PTHR21669">
    <property type="entry name" value="CAPZ-INTERACTING PROTEIN AND RELATED PROTEINS"/>
    <property type="match status" value="1"/>
</dbReference>
<dbReference type="InterPro" id="IPR029341">
    <property type="entry name" value="FAM21/CAPZIP"/>
</dbReference>
<dbReference type="GO" id="GO:0042147">
    <property type="term" value="P:retrograde transport, endosome to Golgi"/>
    <property type="evidence" value="ECO:0007669"/>
    <property type="project" value="TreeGrafter"/>
</dbReference>
<feature type="compositionally biased region" description="Acidic residues" evidence="9">
    <location>
        <begin position="256"/>
        <end position="277"/>
    </location>
</feature>
<evidence type="ECO:0000256" key="9">
    <source>
        <dbReference type="SAM" id="MobiDB-lite"/>
    </source>
</evidence>
<feature type="compositionally biased region" description="Low complexity" evidence="9">
    <location>
        <begin position="1352"/>
        <end position="1365"/>
    </location>
</feature>
<evidence type="ECO:0000259" key="10">
    <source>
        <dbReference type="Pfam" id="PF15255"/>
    </source>
</evidence>
<feature type="compositionally biased region" description="Polar residues" evidence="9">
    <location>
        <begin position="680"/>
        <end position="691"/>
    </location>
</feature>
<feature type="compositionally biased region" description="Polar residues" evidence="9">
    <location>
        <begin position="702"/>
        <end position="716"/>
    </location>
</feature>
<feature type="compositionally biased region" description="Basic and acidic residues" evidence="9">
    <location>
        <begin position="995"/>
        <end position="1013"/>
    </location>
</feature>
<feature type="domain" description="FAM21/CAPZIP" evidence="10">
    <location>
        <begin position="1006"/>
        <end position="1113"/>
    </location>
</feature>
<dbReference type="RefSeq" id="XP_028651760.1">
    <property type="nucleotide sequence ID" value="XM_028795927.2"/>
</dbReference>
<dbReference type="GO" id="GO:0005886">
    <property type="term" value="C:plasma membrane"/>
    <property type="evidence" value="ECO:0007669"/>
    <property type="project" value="UniProtKB-SubCell"/>
</dbReference>
<dbReference type="GO" id="GO:0031901">
    <property type="term" value="C:early endosome membrane"/>
    <property type="evidence" value="ECO:0007669"/>
    <property type="project" value="UniProtKB-SubCell"/>
</dbReference>
<comment type="similarity">
    <text evidence="8">Belongs to the FAM21 family.</text>
</comment>
<feature type="compositionally biased region" description="Basic and acidic residues" evidence="9">
    <location>
        <begin position="112"/>
        <end position="131"/>
    </location>
</feature>
<dbReference type="GO" id="GO:0005829">
    <property type="term" value="C:cytosol"/>
    <property type="evidence" value="ECO:0007669"/>
    <property type="project" value="GOC"/>
</dbReference>
<keyword evidence="5" id="KW-0597">Phosphoprotein</keyword>
<evidence type="ECO:0000313" key="12">
    <source>
        <dbReference type="Proteomes" id="UP000694620"/>
    </source>
</evidence>
<dbReference type="GO" id="GO:0036010">
    <property type="term" value="P:protein localization to endosome"/>
    <property type="evidence" value="ECO:0007669"/>
    <property type="project" value="TreeGrafter"/>
</dbReference>
<name>A0A8C4S658_ERPCA</name>
<dbReference type="OrthoDB" id="751084at2759"/>
<accession>A0A8C4S658</accession>
<comment type="subcellular location">
    <subcellularLocation>
        <location evidence="2">Cell membrane</location>
    </subcellularLocation>
    <subcellularLocation>
        <location evidence="1">Early endosome membrane</location>
    </subcellularLocation>
</comment>
<feature type="region of interest" description="Disordered" evidence="9">
    <location>
        <begin position="111"/>
        <end position="131"/>
    </location>
</feature>
<keyword evidence="6" id="KW-0967">Endosome</keyword>
<dbReference type="PANTHER" id="PTHR21669:SF38">
    <property type="entry name" value="WASH COMPLEX SUBUNIT 2A-RELATED"/>
    <property type="match status" value="1"/>
</dbReference>
<feature type="region of interest" description="Disordered" evidence="9">
    <location>
        <begin position="912"/>
        <end position="1021"/>
    </location>
</feature>
<feature type="compositionally biased region" description="Acidic residues" evidence="9">
    <location>
        <begin position="813"/>
        <end position="825"/>
    </location>
</feature>
<keyword evidence="7" id="KW-0472">Membrane</keyword>
<feature type="compositionally biased region" description="Low complexity" evidence="9">
    <location>
        <begin position="246"/>
        <end position="255"/>
    </location>
</feature>
<feature type="compositionally biased region" description="Basic residues" evidence="9">
    <location>
        <begin position="1082"/>
        <end position="1093"/>
    </location>
</feature>
<feature type="compositionally biased region" description="Basic and acidic residues" evidence="9">
    <location>
        <begin position="692"/>
        <end position="701"/>
    </location>
</feature>
<reference evidence="11" key="1">
    <citation type="submission" date="2021-06" db="EMBL/GenBank/DDBJ databases">
        <authorList>
            <consortium name="Wellcome Sanger Institute Data Sharing"/>
        </authorList>
    </citation>
    <scope>NUCLEOTIDE SEQUENCE [LARGE SCALE GENOMIC DNA]</scope>
</reference>
<feature type="compositionally biased region" description="Polar residues" evidence="9">
    <location>
        <begin position="754"/>
        <end position="766"/>
    </location>
</feature>
<keyword evidence="4" id="KW-1003">Cell membrane</keyword>
<feature type="compositionally biased region" description="Basic and acidic residues" evidence="9">
    <location>
        <begin position="292"/>
        <end position="309"/>
    </location>
</feature>
<dbReference type="Ensembl" id="ENSECRT00000012196.1">
    <property type="protein sequence ID" value="ENSECRP00000011999.1"/>
    <property type="gene ID" value="ENSECRG00000008007.1"/>
</dbReference>
<gene>
    <name evidence="11" type="primary">washc2c</name>
</gene>
<feature type="compositionally biased region" description="Basic and acidic residues" evidence="9">
    <location>
        <begin position="961"/>
        <end position="980"/>
    </location>
</feature>
<reference evidence="11" key="3">
    <citation type="submission" date="2025-09" db="UniProtKB">
        <authorList>
            <consortium name="Ensembl"/>
        </authorList>
    </citation>
    <scope>IDENTIFICATION</scope>
</reference>
<feature type="compositionally biased region" description="Acidic residues" evidence="9">
    <location>
        <begin position="482"/>
        <end position="494"/>
    </location>
</feature>
<sequence>MNGPAVPLLNGSAEQNGPEGEHIWERAWSLEEMRKSSSNWSLAADSGLLLFLQDFSQKMLSKTHEIEKQLDGLICDTKATDCCLHSVFNDFLMLSNTQFIENRVYDEEVEEPISKHEVGEKNSDQEKTREQKEAELIPKIQEAVNYGLKVLDVAFEQLDIKAGNSDSEDEECNDKVEPILEPKDLYVDRPLPYLIGSQQFMEQDDVGLGDLSSEEASIGSDRDSVIDSEEEHSDEDLNEQEDEAKSISIQKSSMISDDEEEDSDIFGDSDKDEEDEEEVKKMTGSSSFVDELAARIKDDVQNKEDKDQAETISSVPAAIKKKGKGKKATKKEQLQDSDDNKEMFKAVNVEDEDLSAFGGRDGLFSGGMGLFDDEEGDLFVDTTKQERDEGWTKQMNNADPSFSAFNKIPSGAVSVFPVSVDAKQKDKEKNIEQKAQNTSKQPALSSLFDDDEDDDDFFGRNTQMASASGSKVKQKKEVDLFGAEDDDDGDDEDSDIFKGNVKSTAASAPGQKKNEKNQEDAITGKKPPAGAVSMFGPGTKSLLSSLPKRPPSVSDESEKSEENVPPLEAVKPSSKPADKIVNKGLFSDEEDSQDVFSSNLTDDKKKTKPTSSTQNKTKKTQLSIFDDDNEVDDEEDLFATTATNKSKTATQKSQATKTPAQQTTKSVAASLFSDEEDQWEASSTKNTIPQDNNKENVKAVDSRTSGHPSDNAQKKTNVFDGEDLFESAGSKSKPKPQRVSLLFEDETDHEDENSGSLFGSKPTSSIKGPEKPQVITVQSLPDDGDNEDYLYKDAPPPLEEEVKSKKKNTLSLFDDDDDDEEDTDDQITVKTSDAPVITNIKLSDPGPCTKSTGVFQDEELLFSQKQQMDNDPDIDLFASSAKSLAPEKTMAKSAETIQPAVAKPPIPVSLVEEEEEDDLFSKAAKTSKPVTNKPGKSVGLFGEEEEEDLFSVVRPKQPLKPPEKKKPASVKEDASSKNDKIASVLEKGAQSSTSEHAKEKSSGSVPDKSKEPSSRIGKLQAELAINPASLLPGAQARLPGPGLSFTPPGAIARVSEHKSTGHVGVSFDVPVQVNTLDNANKNRPKVSGRRRPQTRAARQLSAQLSSEGKDSDYQGIQSHVHDIRTNSSSKVNAHSSYTTEPSLVRGNSDHFEVAQAAFPPLTEQTILPAKSEAAKPNLSKISDDLFESDDLFGSSKILPQSLNSKSSSTKEAVKPIVQASKEKSGQSIFDQGEDLFQPAAKHKSTKKTAAIPFLEDDGDDLFGSGKTSAVKKEPKPPVQVEPITQANIFEDDIFETEAAKPLKKQKEKSLDSNLFDDSIDIFADLTTTKPPEKKAKKKVETKSIFDDDMDDIFSSGNKKTSTKTQTKTKRSPAANEADATGKKAASIFDDPLNALGGI</sequence>
<proteinExistence type="inferred from homology"/>
<feature type="region of interest" description="Disordered" evidence="9">
    <location>
        <begin position="424"/>
        <end position="828"/>
    </location>
</feature>
<organism evidence="11 12">
    <name type="scientific">Erpetoichthys calabaricus</name>
    <name type="common">Rope fish</name>
    <name type="synonym">Calamoichthys calabaricus</name>
    <dbReference type="NCBI Taxonomy" id="27687"/>
    <lineage>
        <taxon>Eukaryota</taxon>
        <taxon>Metazoa</taxon>
        <taxon>Chordata</taxon>
        <taxon>Craniata</taxon>
        <taxon>Vertebrata</taxon>
        <taxon>Euteleostomi</taxon>
        <taxon>Actinopterygii</taxon>
        <taxon>Polypteriformes</taxon>
        <taxon>Polypteridae</taxon>
        <taxon>Erpetoichthys</taxon>
    </lineage>
</organism>
<feature type="compositionally biased region" description="Low complexity" evidence="9">
    <location>
        <begin position="639"/>
        <end position="666"/>
    </location>
</feature>
<feature type="compositionally biased region" description="Acidic residues" evidence="9">
    <location>
        <begin position="625"/>
        <end position="637"/>
    </location>
</feature>
<evidence type="ECO:0000313" key="11">
    <source>
        <dbReference type="Ensembl" id="ENSECRP00000011999.1"/>
    </source>
</evidence>
<feature type="compositionally biased region" description="Low complexity" evidence="9">
    <location>
        <begin position="541"/>
        <end position="554"/>
    </location>
</feature>
<dbReference type="GO" id="GO:1905394">
    <property type="term" value="F:retromer complex binding"/>
    <property type="evidence" value="ECO:0007669"/>
    <property type="project" value="TreeGrafter"/>
</dbReference>
<dbReference type="GeneID" id="114647272"/>
<feature type="compositionally biased region" description="Basic and acidic residues" evidence="9">
    <location>
        <begin position="330"/>
        <end position="339"/>
    </location>
</feature>
<dbReference type="Pfam" id="PF15255">
    <property type="entry name" value="CAP-ZIP_m"/>
    <property type="match status" value="1"/>
</dbReference>
<evidence type="ECO:0000256" key="7">
    <source>
        <dbReference type="ARBA" id="ARBA00023136"/>
    </source>
</evidence>
<feature type="compositionally biased region" description="Polar residues" evidence="9">
    <location>
        <begin position="460"/>
        <end position="471"/>
    </location>
</feature>
<feature type="compositionally biased region" description="Acidic residues" evidence="9">
    <location>
        <begin position="743"/>
        <end position="753"/>
    </location>
</feature>
<dbReference type="GeneTree" id="ENSGT00940000153997"/>
<evidence type="ECO:0000256" key="2">
    <source>
        <dbReference type="ARBA" id="ARBA00004236"/>
    </source>
</evidence>
<dbReference type="GO" id="GO:1901981">
    <property type="term" value="F:phosphatidylinositol phosphate binding"/>
    <property type="evidence" value="ECO:0007669"/>
    <property type="project" value="TreeGrafter"/>
</dbReference>
<evidence type="ECO:0000256" key="8">
    <source>
        <dbReference type="ARBA" id="ARBA00038327"/>
    </source>
</evidence>
<feature type="region of interest" description="Disordered" evidence="9">
    <location>
        <begin position="1"/>
        <end position="20"/>
    </location>
</feature>
<protein>
    <submittedName>
        <fullName evidence="11">WASH complex subunit 2-like</fullName>
    </submittedName>
</protein>
<dbReference type="GO" id="GO:0071203">
    <property type="term" value="C:WASH complex"/>
    <property type="evidence" value="ECO:0007669"/>
    <property type="project" value="TreeGrafter"/>
</dbReference>
<feature type="region of interest" description="Disordered" evidence="9">
    <location>
        <begin position="1077"/>
        <end position="1112"/>
    </location>
</feature>
<keyword evidence="12" id="KW-1185">Reference proteome</keyword>
<evidence type="ECO:0000256" key="6">
    <source>
        <dbReference type="ARBA" id="ARBA00022753"/>
    </source>
</evidence>
<evidence type="ECO:0000256" key="3">
    <source>
        <dbReference type="ARBA" id="ARBA00022448"/>
    </source>
</evidence>
<feature type="compositionally biased region" description="Basic residues" evidence="9">
    <location>
        <begin position="319"/>
        <end position="329"/>
    </location>
</feature>
<evidence type="ECO:0000256" key="5">
    <source>
        <dbReference type="ARBA" id="ARBA00022553"/>
    </source>
</evidence>
<feature type="compositionally biased region" description="Polar residues" evidence="9">
    <location>
        <begin position="433"/>
        <end position="444"/>
    </location>
</feature>
<evidence type="ECO:0000256" key="4">
    <source>
        <dbReference type="ARBA" id="ARBA00022475"/>
    </source>
</evidence>
<feature type="region of interest" description="Disordered" evidence="9">
    <location>
        <begin position="1350"/>
        <end position="1385"/>
    </location>
</feature>
<dbReference type="Proteomes" id="UP000694620">
    <property type="component" value="Chromosome 2"/>
</dbReference>
<evidence type="ECO:0000256" key="1">
    <source>
        <dbReference type="ARBA" id="ARBA00004146"/>
    </source>
</evidence>
<feature type="region of interest" description="Disordered" evidence="9">
    <location>
        <begin position="211"/>
        <end position="339"/>
    </location>
</feature>
<feature type="compositionally biased region" description="Basic and acidic residues" evidence="9">
    <location>
        <begin position="512"/>
        <end position="523"/>
    </location>
</feature>
<reference evidence="11" key="2">
    <citation type="submission" date="2025-08" db="UniProtKB">
        <authorList>
            <consortium name="Ensembl"/>
        </authorList>
    </citation>
    <scope>IDENTIFICATION</scope>
</reference>
<keyword evidence="3" id="KW-0813">Transport</keyword>
<feature type="compositionally biased region" description="Acidic residues" evidence="9">
    <location>
        <begin position="226"/>
        <end position="242"/>
    </location>
</feature>